<dbReference type="EMBL" id="ASPP01011422">
    <property type="protein sequence ID" value="ETO21644.1"/>
    <property type="molecule type" value="Genomic_DNA"/>
</dbReference>
<dbReference type="Gene3D" id="3.40.50.300">
    <property type="entry name" value="P-loop containing nucleotide triphosphate hydrolases"/>
    <property type="match status" value="1"/>
</dbReference>
<dbReference type="AlphaFoldDB" id="X6N7B2"/>
<name>X6N7B2_RETFI</name>
<evidence type="ECO:0000313" key="1">
    <source>
        <dbReference type="EMBL" id="ETO21644.1"/>
    </source>
</evidence>
<keyword evidence="2" id="KW-1185">Reference proteome</keyword>
<dbReference type="InterPro" id="IPR027417">
    <property type="entry name" value="P-loop_NTPase"/>
</dbReference>
<sequence length="259" mass="30410">MSTGFWKSKSLSLVAEIENENPDSQSLESKINDEIDRKLEENRLQSSQRTFSGPTILYVGDDQSKKNELLESIRMQYFTEIQVESKEPDEPKAKIKEYLFDKSPFNFKIISMSNKPGEVGRWVKYFVIKSHMLIWVVSLLGILKDLDYLRENLEYFEKVQAIGSLRQTNFLIVINDSAPEDIDKQLKDMNGFPLTETERTTDVKVINELLEKAFSQRFEVKIQNSDFSRKIRFHYSHLLDKKIFLYIHSFLIDKSDQDK</sequence>
<gene>
    <name evidence="1" type="ORF">RFI_15557</name>
</gene>
<dbReference type="Proteomes" id="UP000023152">
    <property type="component" value="Unassembled WGS sequence"/>
</dbReference>
<evidence type="ECO:0000313" key="2">
    <source>
        <dbReference type="Proteomes" id="UP000023152"/>
    </source>
</evidence>
<proteinExistence type="predicted"/>
<protein>
    <submittedName>
        <fullName evidence="1">Uncharacterized protein</fullName>
    </submittedName>
</protein>
<accession>X6N7B2</accession>
<comment type="caution">
    <text evidence="1">The sequence shown here is derived from an EMBL/GenBank/DDBJ whole genome shotgun (WGS) entry which is preliminary data.</text>
</comment>
<organism evidence="1 2">
    <name type="scientific">Reticulomyxa filosa</name>
    <dbReference type="NCBI Taxonomy" id="46433"/>
    <lineage>
        <taxon>Eukaryota</taxon>
        <taxon>Sar</taxon>
        <taxon>Rhizaria</taxon>
        <taxon>Retaria</taxon>
        <taxon>Foraminifera</taxon>
        <taxon>Monothalamids</taxon>
        <taxon>Reticulomyxidae</taxon>
        <taxon>Reticulomyxa</taxon>
    </lineage>
</organism>
<reference evidence="1 2" key="1">
    <citation type="journal article" date="2013" name="Curr. Biol.">
        <title>The Genome of the Foraminiferan Reticulomyxa filosa.</title>
        <authorList>
            <person name="Glockner G."/>
            <person name="Hulsmann N."/>
            <person name="Schleicher M."/>
            <person name="Noegel A.A."/>
            <person name="Eichinger L."/>
            <person name="Gallinger C."/>
            <person name="Pawlowski J."/>
            <person name="Sierra R."/>
            <person name="Euteneuer U."/>
            <person name="Pillet L."/>
            <person name="Moustafa A."/>
            <person name="Platzer M."/>
            <person name="Groth M."/>
            <person name="Szafranski K."/>
            <person name="Schliwa M."/>
        </authorList>
    </citation>
    <scope>NUCLEOTIDE SEQUENCE [LARGE SCALE GENOMIC DNA]</scope>
</reference>